<dbReference type="OrthoDB" id="46961at2759"/>
<evidence type="ECO:0000256" key="6">
    <source>
        <dbReference type="SAM" id="MobiDB-lite"/>
    </source>
</evidence>
<evidence type="ECO:0000256" key="3">
    <source>
        <dbReference type="ARBA" id="ARBA00022824"/>
    </source>
</evidence>
<keyword evidence="5 7" id="KW-0472">Membrane</keyword>
<dbReference type="InterPro" id="IPR021013">
    <property type="entry name" value="ATPase_Vma12"/>
</dbReference>
<name>A0A9K3PBC4_9STRA</name>
<keyword evidence="4 7" id="KW-1133">Transmembrane helix</keyword>
<reference evidence="8" key="2">
    <citation type="submission" date="2021-04" db="EMBL/GenBank/DDBJ databases">
        <authorList>
            <person name="Podell S."/>
        </authorList>
    </citation>
    <scope>NUCLEOTIDE SEQUENCE</scope>
    <source>
        <strain evidence="8">Hildebrandi</strain>
    </source>
</reference>
<keyword evidence="9" id="KW-1185">Reference proteome</keyword>
<evidence type="ECO:0000256" key="5">
    <source>
        <dbReference type="ARBA" id="ARBA00023136"/>
    </source>
</evidence>
<proteinExistence type="predicted"/>
<dbReference type="EMBL" id="JAGRRH010000027">
    <property type="protein sequence ID" value="KAG7340720.1"/>
    <property type="molecule type" value="Genomic_DNA"/>
</dbReference>
<dbReference type="GO" id="GO:0070072">
    <property type="term" value="P:vacuolar proton-transporting V-type ATPase complex assembly"/>
    <property type="evidence" value="ECO:0007669"/>
    <property type="project" value="InterPro"/>
</dbReference>
<evidence type="ECO:0000256" key="4">
    <source>
        <dbReference type="ARBA" id="ARBA00022989"/>
    </source>
</evidence>
<feature type="transmembrane region" description="Helical" evidence="7">
    <location>
        <begin position="220"/>
        <end position="241"/>
    </location>
</feature>
<evidence type="ECO:0000256" key="7">
    <source>
        <dbReference type="SAM" id="Phobius"/>
    </source>
</evidence>
<sequence>MTSSSASSSFNAKSFEGIQVNDSLFQHWKDAFATASNYVVESTVSSSTSSSSTALTKAMTDLHNMGSPSQLEEKPSYMSLSTLQAIQTIYQEQSNSDRLVSLEEALKTSSLVFSTPKPPSSQSKIDPKFQRRMDRLRLQVEETKYHKLTNNLQDHHQDDDITAKSMTFAASVGLNMIVAPLSFGCFMYFFAGGIFDYFFTGDEFDNVNNNKKPGGTDIKRVIVGVVSGVLMMIIEMLLFVIRTHEMEEHTRRKKKRKGGKVEPFGVYTKNTPAVYSDGTDKNKSSRPTPTTGSHPTNDLLQKKQK</sequence>
<feature type="transmembrane region" description="Helical" evidence="7">
    <location>
        <begin position="174"/>
        <end position="200"/>
    </location>
</feature>
<keyword evidence="2 7" id="KW-0812">Transmembrane</keyword>
<dbReference type="PANTHER" id="PTHR31394:SF1">
    <property type="entry name" value="TRANSMEMBRANE PROTEIN 199"/>
    <property type="match status" value="1"/>
</dbReference>
<dbReference type="GO" id="GO:0005789">
    <property type="term" value="C:endoplasmic reticulum membrane"/>
    <property type="evidence" value="ECO:0007669"/>
    <property type="project" value="UniProtKB-SubCell"/>
</dbReference>
<gene>
    <name evidence="8" type="ORF">IV203_024263</name>
</gene>
<dbReference type="AlphaFoldDB" id="A0A9K3PBC4"/>
<reference evidence="8" key="1">
    <citation type="journal article" date="2021" name="Sci. Rep.">
        <title>Diploid genomic architecture of Nitzschia inconspicua, an elite biomass production diatom.</title>
        <authorList>
            <person name="Oliver A."/>
            <person name="Podell S."/>
            <person name="Pinowska A."/>
            <person name="Traller J.C."/>
            <person name="Smith S.R."/>
            <person name="McClure R."/>
            <person name="Beliaev A."/>
            <person name="Bohutskyi P."/>
            <person name="Hill E.A."/>
            <person name="Rabines A."/>
            <person name="Zheng H."/>
            <person name="Allen L.Z."/>
            <person name="Kuo A."/>
            <person name="Grigoriev I.V."/>
            <person name="Allen A.E."/>
            <person name="Hazlebeck D."/>
            <person name="Allen E.E."/>
        </authorList>
    </citation>
    <scope>NUCLEOTIDE SEQUENCE</scope>
    <source>
        <strain evidence="8">Hildebrandi</strain>
    </source>
</reference>
<dbReference type="Pfam" id="PF11712">
    <property type="entry name" value="Vma12"/>
    <property type="match status" value="1"/>
</dbReference>
<evidence type="ECO:0000313" key="9">
    <source>
        <dbReference type="Proteomes" id="UP000693970"/>
    </source>
</evidence>
<keyword evidence="3" id="KW-0256">Endoplasmic reticulum</keyword>
<accession>A0A9K3PBC4</accession>
<feature type="region of interest" description="Disordered" evidence="6">
    <location>
        <begin position="248"/>
        <end position="305"/>
    </location>
</feature>
<organism evidence="8 9">
    <name type="scientific">Nitzschia inconspicua</name>
    <dbReference type="NCBI Taxonomy" id="303405"/>
    <lineage>
        <taxon>Eukaryota</taxon>
        <taxon>Sar</taxon>
        <taxon>Stramenopiles</taxon>
        <taxon>Ochrophyta</taxon>
        <taxon>Bacillariophyta</taxon>
        <taxon>Bacillariophyceae</taxon>
        <taxon>Bacillariophycidae</taxon>
        <taxon>Bacillariales</taxon>
        <taxon>Bacillariaceae</taxon>
        <taxon>Nitzschia</taxon>
    </lineage>
</organism>
<feature type="compositionally biased region" description="Polar residues" evidence="6">
    <location>
        <begin position="285"/>
        <end position="299"/>
    </location>
</feature>
<dbReference type="Proteomes" id="UP000693970">
    <property type="component" value="Unassembled WGS sequence"/>
</dbReference>
<protein>
    <submittedName>
        <fullName evidence="8">Endoplasmic reticulum-based factor for assembly of V-ATPase</fullName>
    </submittedName>
</protein>
<evidence type="ECO:0000256" key="2">
    <source>
        <dbReference type="ARBA" id="ARBA00022692"/>
    </source>
</evidence>
<evidence type="ECO:0000313" key="8">
    <source>
        <dbReference type="EMBL" id="KAG7340720.1"/>
    </source>
</evidence>
<dbReference type="PANTHER" id="PTHR31394">
    <property type="entry name" value="TRANSMEMBRANE PROTEIN 199"/>
    <property type="match status" value="1"/>
</dbReference>
<comment type="subcellular location">
    <subcellularLocation>
        <location evidence="1">Endoplasmic reticulum membrane</location>
        <topology evidence="1">Multi-pass membrane protein</topology>
    </subcellularLocation>
</comment>
<evidence type="ECO:0000256" key="1">
    <source>
        <dbReference type="ARBA" id="ARBA00004477"/>
    </source>
</evidence>
<comment type="caution">
    <text evidence="8">The sequence shown here is derived from an EMBL/GenBank/DDBJ whole genome shotgun (WGS) entry which is preliminary data.</text>
</comment>